<dbReference type="SUPFAM" id="SSF57903">
    <property type="entry name" value="FYVE/PHD zinc finger"/>
    <property type="match status" value="1"/>
</dbReference>
<sequence>MEYCLLDIGVRRISNTNETVQTEKVNQFKYEKQSYTPLSATLDVKSVIQNVRRVPEFTLRERTEAFDSTGVYLGVFLRIRAPTESFDYGCFGARQRLCGLLFVEASQSDPISEELSARTASSSTESSAEVLSVEQFYHQLRLRHQLQNMDTNCATEPTIPDTNNLPLRVQMRPYQQQAVRWLLRRETGAETLPASFVRLQCSSIPEVHFYRDLYSFEVFDSEPAAIPMPSGGILADEMGMGKTVEILALILSNSRPMMAPSHKLSLADDYSSDEEDEEELMCLCLKTHRRKTISCRKCKRLQHRDCVLKYNIKSDAWHLCPECWRSEPLVESRATIIVSPVSIKHQWLSEIRRHVSTPDFRVFLYNGVTEPGGWISPLDLASYDVVLTDYNVLKPELYFTEENRRMSRHEKRYLQAATPLTMIRWWRVCLDEAQMVEGVNNSASKMVKALPAVHRWTVTGTPIEKTINNLHGLVHFLDYAPYNEYSIWRAYSEQFLHGNAEPLLTVMSRIMWRTCKTTVLDQLGIPPQTERVHYVRMSDLQSLYYRTEHRRCAEAFHLKALKLGSDQSMAKLNIQLLNQLMEPLRKLRLDCTIPSVLYANNAVATKKLLTPTELHEHLVSVNVNECKSQLRSIVSSLNGMAALHILQQNREQAVRLYEASLRYAKDYTGTICVDSLLQIHALHNLIDVLQSGAVQDEQQQERQQLAEYQERYARLEWRYVDQYASKVRSIATELEPAMRKVEQLESEAFDRRGGYWWLDALATLEADSQRHWTLFQAMIAQLNEPHVRSWRGLGLALTNWWERLVQRHQDLREAFLKLEFFVNNLKPRQQWAPGVAQRIEALVSTAFACHLDPALAKAEDENGDNGEGLELLNNKQPAPLCLLCQVKDTLKQLEAVLYLQTKAQVATGGLWQITKEEAVLKLLDGRDKGGQDKEEGTKELTSPSARFFAYLEAIKAESKEYSSYWVEVNYTVAAYDELNMCKSRFQLISLEEYQAMQRAKKKPTIMQLLKSDLEGAMRDLHDTKQLAERDFLRLQGTLKYLSHLGVRQEIDPCPICQTIPDATYAVLQCGHHFCQECIDTIKQLARARGNIMTCGVCRHQQSVQEMRYVTLIPKTATEHTVCGNYSAKILKIIETIKELQAAEPEVKIVIFSHWESILVKLAAALNENGVTYREKSQKFYLAVDEFKDYSAGVTCLLMPLRFGSKGLNLTEATHVFLVEPILNPGEEQQAIGRVHRIGQTRPTVVHRFIVLRTIEEKIHQTIQQDHSGRWLAKDVTIEELEQLFQLDADH</sequence>
<proteinExistence type="predicted"/>
<dbReference type="SUPFAM" id="SSF52540">
    <property type="entry name" value="P-loop containing nucleoside triphosphate hydrolases"/>
    <property type="match status" value="2"/>
</dbReference>
<dbReference type="GO" id="GO:0000209">
    <property type="term" value="P:protein polyubiquitination"/>
    <property type="evidence" value="ECO:0007669"/>
    <property type="project" value="TreeGrafter"/>
</dbReference>
<dbReference type="GO" id="GO:0005634">
    <property type="term" value="C:nucleus"/>
    <property type="evidence" value="ECO:0007669"/>
    <property type="project" value="TreeGrafter"/>
</dbReference>
<dbReference type="InterPro" id="IPR027417">
    <property type="entry name" value="P-loop_NTPase"/>
</dbReference>
<dbReference type="GO" id="GO:0008270">
    <property type="term" value="F:zinc ion binding"/>
    <property type="evidence" value="ECO:0007669"/>
    <property type="project" value="UniProtKB-KW"/>
</dbReference>
<dbReference type="Pfam" id="PF00176">
    <property type="entry name" value="SNF2-rel_dom"/>
    <property type="match status" value="1"/>
</dbReference>
<dbReference type="InterPro" id="IPR013083">
    <property type="entry name" value="Znf_RING/FYVE/PHD"/>
</dbReference>
<dbReference type="InterPro" id="IPR001841">
    <property type="entry name" value="Znf_RING"/>
</dbReference>
<dbReference type="STRING" id="7167.A0A182FHI2"/>
<reference evidence="5" key="2">
    <citation type="submission" date="2022-08" db="UniProtKB">
        <authorList>
            <consortium name="EnsemblMetazoa"/>
        </authorList>
    </citation>
    <scope>IDENTIFICATION</scope>
    <source>
        <strain evidence="5">STECLA/ALBI9_A</strain>
    </source>
</reference>
<evidence type="ECO:0000256" key="4">
    <source>
        <dbReference type="ARBA" id="ARBA00022833"/>
    </source>
</evidence>
<keyword evidence="1" id="KW-0479">Metal-binding</keyword>
<dbReference type="GO" id="GO:0005524">
    <property type="term" value="F:ATP binding"/>
    <property type="evidence" value="ECO:0007669"/>
    <property type="project" value="InterPro"/>
</dbReference>
<protein>
    <recommendedName>
        <fullName evidence="7">RING-type domain-containing protein</fullName>
    </recommendedName>
</protein>
<dbReference type="FunFam" id="3.40.50.10810:FF:000013">
    <property type="entry name" value="E3 ubiquitin-protein ligase SHPRH isoform X2"/>
    <property type="match status" value="1"/>
</dbReference>
<dbReference type="Pfam" id="PF00271">
    <property type="entry name" value="Helicase_C"/>
    <property type="match status" value="1"/>
</dbReference>
<dbReference type="PROSITE" id="PS00518">
    <property type="entry name" value="ZF_RING_1"/>
    <property type="match status" value="1"/>
</dbReference>
<dbReference type="CDD" id="cd18070">
    <property type="entry name" value="DEXQc_SHPRH"/>
    <property type="match status" value="1"/>
</dbReference>
<dbReference type="Pfam" id="PF21325">
    <property type="entry name" value="SHPRH_helical-1st"/>
    <property type="match status" value="1"/>
</dbReference>
<keyword evidence="2" id="KW-0863">Zinc-finger</keyword>
<dbReference type="VEuPathDB" id="VectorBase:AALB20_028131"/>
<keyword evidence="3" id="KW-0378">Hydrolase</keyword>
<dbReference type="Gene3D" id="3.40.50.10810">
    <property type="entry name" value="Tandem AAA-ATPase domain"/>
    <property type="match status" value="2"/>
</dbReference>
<dbReference type="GO" id="GO:0016787">
    <property type="term" value="F:hydrolase activity"/>
    <property type="evidence" value="ECO:0007669"/>
    <property type="project" value="UniProtKB-KW"/>
</dbReference>
<dbReference type="CDD" id="cd18793">
    <property type="entry name" value="SF2_C_SNF"/>
    <property type="match status" value="1"/>
</dbReference>
<dbReference type="GeneID" id="118464623"/>
<evidence type="ECO:0000256" key="1">
    <source>
        <dbReference type="ARBA" id="ARBA00022723"/>
    </source>
</evidence>
<dbReference type="PROSITE" id="PS50089">
    <property type="entry name" value="ZF_RING_2"/>
    <property type="match status" value="1"/>
</dbReference>
<evidence type="ECO:0000256" key="2">
    <source>
        <dbReference type="ARBA" id="ARBA00022771"/>
    </source>
</evidence>
<dbReference type="InterPro" id="IPR011011">
    <property type="entry name" value="Znf_FYVE_PHD"/>
</dbReference>
<dbReference type="EnsemblMetazoa" id="AALB005975-RA">
    <property type="protein sequence ID" value="AALB005975-PA"/>
    <property type="gene ID" value="AALB005975"/>
</dbReference>
<dbReference type="SMART" id="SM00487">
    <property type="entry name" value="DEXDc"/>
    <property type="match status" value="1"/>
</dbReference>
<dbReference type="InterPro" id="IPR049730">
    <property type="entry name" value="SNF2/RAD54-like_C"/>
</dbReference>
<evidence type="ECO:0000256" key="3">
    <source>
        <dbReference type="ARBA" id="ARBA00022801"/>
    </source>
</evidence>
<dbReference type="Pfam" id="PF00097">
    <property type="entry name" value="zf-C3HC4"/>
    <property type="match status" value="1"/>
</dbReference>
<dbReference type="VEuPathDB" id="VectorBase:AALB005975"/>
<dbReference type="RefSeq" id="XP_035787962.1">
    <property type="nucleotide sequence ID" value="XM_035932069.1"/>
</dbReference>
<dbReference type="InterPro" id="IPR018957">
    <property type="entry name" value="Znf_C3HC4_RING-type"/>
</dbReference>
<evidence type="ECO:0000313" key="6">
    <source>
        <dbReference type="Proteomes" id="UP000069272"/>
    </source>
</evidence>
<accession>A0A182FHI2</accession>
<dbReference type="Proteomes" id="UP000069272">
    <property type="component" value="Chromosome 3L"/>
</dbReference>
<dbReference type="InterPro" id="IPR014001">
    <property type="entry name" value="Helicase_ATP-bd"/>
</dbReference>
<dbReference type="Gene3D" id="3.40.50.300">
    <property type="entry name" value="P-loop containing nucleotide triphosphate hydrolases"/>
    <property type="match status" value="1"/>
</dbReference>
<dbReference type="Gene3D" id="3.30.40.10">
    <property type="entry name" value="Zinc/RING finger domain, C3HC4 (zinc finger)"/>
    <property type="match status" value="2"/>
</dbReference>
<dbReference type="OrthoDB" id="423559at2759"/>
<keyword evidence="6" id="KW-1185">Reference proteome</keyword>
<dbReference type="InterPro" id="IPR000330">
    <property type="entry name" value="SNF2_N"/>
</dbReference>
<dbReference type="GO" id="GO:0006974">
    <property type="term" value="P:DNA damage response"/>
    <property type="evidence" value="ECO:0007669"/>
    <property type="project" value="TreeGrafter"/>
</dbReference>
<dbReference type="PROSITE" id="PS51194">
    <property type="entry name" value="HELICASE_CTER"/>
    <property type="match status" value="1"/>
</dbReference>
<dbReference type="InterPro" id="IPR001650">
    <property type="entry name" value="Helicase_C-like"/>
</dbReference>
<dbReference type="SMART" id="SM00184">
    <property type="entry name" value="RING"/>
    <property type="match status" value="1"/>
</dbReference>
<keyword evidence="4" id="KW-0862">Zinc</keyword>
<dbReference type="KEGG" id="aali:118464623"/>
<dbReference type="InterPro" id="IPR017907">
    <property type="entry name" value="Znf_RING_CS"/>
</dbReference>
<dbReference type="InterPro" id="IPR048686">
    <property type="entry name" value="SHPRH_helical_1st"/>
</dbReference>
<dbReference type="InterPro" id="IPR052583">
    <property type="entry name" value="ATP-helicase/E3_Ub-Ligase"/>
</dbReference>
<dbReference type="PANTHER" id="PTHR45865">
    <property type="entry name" value="E3 UBIQUITIN-PROTEIN LIGASE SHPRH FAMILY MEMBER"/>
    <property type="match status" value="1"/>
</dbReference>
<dbReference type="InterPro" id="IPR038718">
    <property type="entry name" value="SNF2-like_sf"/>
</dbReference>
<reference evidence="5 6" key="1">
    <citation type="journal article" date="2017" name="G3 (Bethesda)">
        <title>The Physical Genome Mapping of Anopheles albimanus Corrected Scaffold Misassemblies and Identified Interarm Rearrangements in Genus Anopheles.</title>
        <authorList>
            <person name="Artemov G.N."/>
            <person name="Peery A.N."/>
            <person name="Jiang X."/>
            <person name="Tu Z."/>
            <person name="Stegniy V.N."/>
            <person name="Sharakhova M.V."/>
            <person name="Sharakhov I.V."/>
        </authorList>
    </citation>
    <scope>NUCLEOTIDE SEQUENCE [LARGE SCALE GENOMIC DNA]</scope>
    <source>
        <strain evidence="5 6">ALBI9_A</strain>
    </source>
</reference>
<organism evidence="5 6">
    <name type="scientific">Anopheles albimanus</name>
    <name type="common">New world malaria mosquito</name>
    <dbReference type="NCBI Taxonomy" id="7167"/>
    <lineage>
        <taxon>Eukaryota</taxon>
        <taxon>Metazoa</taxon>
        <taxon>Ecdysozoa</taxon>
        <taxon>Arthropoda</taxon>
        <taxon>Hexapoda</taxon>
        <taxon>Insecta</taxon>
        <taxon>Pterygota</taxon>
        <taxon>Neoptera</taxon>
        <taxon>Endopterygota</taxon>
        <taxon>Diptera</taxon>
        <taxon>Nematocera</taxon>
        <taxon>Culicoidea</taxon>
        <taxon>Culicidae</taxon>
        <taxon>Anophelinae</taxon>
        <taxon>Anopheles</taxon>
    </lineage>
</organism>
<dbReference type="PANTHER" id="PTHR45865:SF1">
    <property type="entry name" value="E3 UBIQUITIN-PROTEIN LIGASE SHPRH"/>
    <property type="match status" value="1"/>
</dbReference>
<dbReference type="GO" id="GO:0061630">
    <property type="term" value="F:ubiquitin protein ligase activity"/>
    <property type="evidence" value="ECO:0007669"/>
    <property type="project" value="TreeGrafter"/>
</dbReference>
<evidence type="ECO:0008006" key="7">
    <source>
        <dbReference type="Google" id="ProtNLM"/>
    </source>
</evidence>
<dbReference type="SUPFAM" id="SSF57850">
    <property type="entry name" value="RING/U-box"/>
    <property type="match status" value="1"/>
</dbReference>
<name>A0A182FHI2_ANOAL</name>
<evidence type="ECO:0000313" key="5">
    <source>
        <dbReference type="EnsemblMetazoa" id="AALB005975-PA"/>
    </source>
</evidence>